<dbReference type="Proteomes" id="UP000463051">
    <property type="component" value="Unassembled WGS sequence"/>
</dbReference>
<evidence type="ECO:0000256" key="1">
    <source>
        <dbReference type="ARBA" id="ARBA00004127"/>
    </source>
</evidence>
<keyword evidence="2" id="KW-0812">Transmembrane</keyword>
<feature type="transmembrane region" description="Helical" evidence="2">
    <location>
        <begin position="60"/>
        <end position="81"/>
    </location>
</feature>
<comment type="subcellular location">
    <subcellularLocation>
        <location evidence="1">Endomembrane system</location>
        <topology evidence="1">Multi-pass membrane protein</topology>
    </subcellularLocation>
</comment>
<keyword evidence="2" id="KW-1133">Transmembrane helix</keyword>
<evidence type="ECO:0000313" key="3">
    <source>
        <dbReference type="EMBL" id="MRN52331.1"/>
    </source>
</evidence>
<accession>A0A7X2H2I4</accession>
<feature type="transmembrane region" description="Helical" evidence="2">
    <location>
        <begin position="29"/>
        <end position="48"/>
    </location>
</feature>
<organism evidence="3 4">
    <name type="scientific">Paenibacillus monticola</name>
    <dbReference type="NCBI Taxonomy" id="2666075"/>
    <lineage>
        <taxon>Bacteria</taxon>
        <taxon>Bacillati</taxon>
        <taxon>Bacillota</taxon>
        <taxon>Bacilli</taxon>
        <taxon>Bacillales</taxon>
        <taxon>Paenibacillaceae</taxon>
        <taxon>Paenibacillus</taxon>
    </lineage>
</organism>
<dbReference type="EMBL" id="WJXB01000002">
    <property type="protein sequence ID" value="MRN52331.1"/>
    <property type="molecule type" value="Genomic_DNA"/>
</dbReference>
<evidence type="ECO:0000313" key="4">
    <source>
        <dbReference type="Proteomes" id="UP000463051"/>
    </source>
</evidence>
<gene>
    <name evidence="3" type="ORF">GJB61_04900</name>
</gene>
<evidence type="ECO:0000256" key="2">
    <source>
        <dbReference type="SAM" id="Phobius"/>
    </source>
</evidence>
<proteinExistence type="predicted"/>
<reference evidence="3 4" key="1">
    <citation type="submission" date="2019-11" db="EMBL/GenBank/DDBJ databases">
        <title>Paenibacillus monticola sp. nov., a novel PGPR strain isolated from mountain sample in China.</title>
        <authorList>
            <person name="Zhao Q."/>
            <person name="Li H.-P."/>
            <person name="Zhang J.-L."/>
        </authorList>
    </citation>
    <scope>NUCLEOTIDE SEQUENCE [LARGE SCALE GENOMIC DNA]</scope>
    <source>
        <strain evidence="3 4">LC-T2</strain>
    </source>
</reference>
<sequence length="105" mass="11568">MFFGYFLINGIFAFQTKYVGASLGDTLKYQLYILPIVFLANVLLGLGIKYGYKYLGSNTLVVSSSKLLDIVSLLVISFIFFSEVPSWKTLVGLVLVVSGIVVTKL</sequence>
<protein>
    <recommendedName>
        <fullName evidence="5">EamA domain-containing protein</fullName>
    </recommendedName>
</protein>
<dbReference type="SUPFAM" id="SSF103481">
    <property type="entry name" value="Multidrug resistance efflux transporter EmrE"/>
    <property type="match status" value="1"/>
</dbReference>
<dbReference type="AlphaFoldDB" id="A0A7X2H2I4"/>
<keyword evidence="2" id="KW-0472">Membrane</keyword>
<comment type="caution">
    <text evidence="3">The sequence shown here is derived from an EMBL/GenBank/DDBJ whole genome shotgun (WGS) entry which is preliminary data.</text>
</comment>
<name>A0A7X2H2I4_9BACL</name>
<keyword evidence="4" id="KW-1185">Reference proteome</keyword>
<dbReference type="RefSeq" id="WP_195724245.1">
    <property type="nucleotide sequence ID" value="NZ_WJXB01000002.1"/>
</dbReference>
<evidence type="ECO:0008006" key="5">
    <source>
        <dbReference type="Google" id="ProtNLM"/>
    </source>
</evidence>
<dbReference type="InterPro" id="IPR037185">
    <property type="entry name" value="EmrE-like"/>
</dbReference>